<dbReference type="InterPro" id="IPR000219">
    <property type="entry name" value="DH_dom"/>
</dbReference>
<feature type="compositionally biased region" description="Low complexity" evidence="2">
    <location>
        <begin position="413"/>
        <end position="426"/>
    </location>
</feature>
<keyword evidence="1" id="KW-0175">Coiled coil</keyword>
<dbReference type="PANTHER" id="PTHR12845:SF5">
    <property type="entry name" value="EPHEXIN, ISOFORM D"/>
    <property type="match status" value="1"/>
</dbReference>
<evidence type="ECO:0000259" key="3">
    <source>
        <dbReference type="PROSITE" id="PS50010"/>
    </source>
</evidence>
<reference evidence="4 5" key="1">
    <citation type="journal article" date="2022" name="Front. Cell. Infect. Microbiol.">
        <title>The Genomes of Two Strains of Taenia crassiceps the Animal Model for the Study of Human Cysticercosis.</title>
        <authorList>
            <person name="Bobes R.J."/>
            <person name="Estrada K."/>
            <person name="Rios-Valencia D.G."/>
            <person name="Calderon-Gallegos A."/>
            <person name="de la Torre P."/>
            <person name="Carrero J.C."/>
            <person name="Sanchez-Flores A."/>
            <person name="Laclette J.P."/>
        </authorList>
    </citation>
    <scope>NUCLEOTIDE SEQUENCE [LARGE SCALE GENOMIC DNA]</scope>
    <source>
        <strain evidence="4">WFUcys</strain>
    </source>
</reference>
<dbReference type="SUPFAM" id="SSF50729">
    <property type="entry name" value="PH domain-like"/>
    <property type="match status" value="1"/>
</dbReference>
<dbReference type="SUPFAM" id="SSF48065">
    <property type="entry name" value="DBL homology domain (DH-domain)"/>
    <property type="match status" value="1"/>
</dbReference>
<sequence>MASPVETAESAPKPEECKTLQRYDPPIDIPMVEGVLSSCIISQSPPTEIVNTTTTTSTITDSNGRVKKLKTTTTTTLRTTTTVRRVCVVAPGSTIPATGVPKGDIVLHEGAKVFAETPALPSVAEEGALQTPGGPGVVRLTHVSGEEGNPTQPRNITQVTFMKPQTQTSEVVEVHTDGKSGDEDLAEGASRAKTTTKTVRKRVTTSVSAVFASRHTKGDSIEKLARRHPEDGSSDLSNEDSAAMTALRECERQFATRLGITKTPPTDGSTTVVDQYTSENGKTTTTTTKTLRGTGFPSLFDGLPLYQGYGMIGQHAKANDPSESPVSFFFNGSLDQLDVASLTKMFEEATKATLLSNDLNNFFGDLTISQRPAIDIPGVVIEEASKHDRREAKVLEGGASRDTGHKTSVPSISGTTGASDASAAATAAGEVEGEEVGYKHQILNQLATKTGPCRIAWSEMPEVLSGNLVTSLTRHEIQLQEAMFEVITSEASYYRSLQVLIDHFYSAPEFDCSRSAPTSMEVPSSGAENDHDNNPSQGNEGRASGATTASGGYSRAGSISISAEAAAAPVVKSVLSPTEKHHLFSNVLLICMASERFLKDLEARWSSQKPLLIEVSDLIVKHARSVQFEPYLTYLRNQTYQVAAYRRLNRREDFQKAIARMHAHPAVGKNRLDSFLALPMQRLTRLKLLVEVIQKLQMAVASDAEERVVTGSTETMTPGGCEGLRKMKITQEQLENSSIALRELKRLLSESESEKQLMDEKARLLALSSALEFPENVKRIAISDKRLIKEGELKSASSDGKASVLLKKLGRKKPETFYLILFNDLLMVTKLKKNDRYLVQDYCPRDKVYVTIGNPNEAIPNPLTSLAPRAQAPAINNNGGFGGSSKRQKRSNANILGFKGGPRHHTTTPEVPEALFNSGAEASVHPSPPAGYSLSSASSDSSNIEVCGTGSPASPPLSPSRLSSVRLRRSGSSLSSKSVPTGVSYIPPSSTINRDLPLLLYVCLTESQSGSCTEFCFTTNNSSDYEAWYRALHSKSLKMTNLNPTAEEKERMSG</sequence>
<feature type="compositionally biased region" description="Basic and acidic residues" evidence="2">
    <location>
        <begin position="220"/>
        <end position="231"/>
    </location>
</feature>
<gene>
    <name evidence="4" type="ORF">TcWFU_002987</name>
</gene>
<accession>A0ABR4Q7K7</accession>
<proteinExistence type="predicted"/>
<evidence type="ECO:0000256" key="1">
    <source>
        <dbReference type="SAM" id="Coils"/>
    </source>
</evidence>
<feature type="compositionally biased region" description="Low complexity" evidence="2">
    <location>
        <begin position="541"/>
        <end position="550"/>
    </location>
</feature>
<dbReference type="Gene3D" id="2.30.29.30">
    <property type="entry name" value="Pleckstrin-homology domain (PH domain)/Phosphotyrosine-binding domain (PTB)"/>
    <property type="match status" value="1"/>
</dbReference>
<dbReference type="PROSITE" id="PS50010">
    <property type="entry name" value="DH_2"/>
    <property type="match status" value="1"/>
</dbReference>
<dbReference type="EMBL" id="JAKROA010000008">
    <property type="protein sequence ID" value="KAL5105400.1"/>
    <property type="molecule type" value="Genomic_DNA"/>
</dbReference>
<dbReference type="Proteomes" id="UP001651158">
    <property type="component" value="Unassembled WGS sequence"/>
</dbReference>
<dbReference type="SMART" id="SM00325">
    <property type="entry name" value="RhoGEF"/>
    <property type="match status" value="1"/>
</dbReference>
<evidence type="ECO:0000313" key="4">
    <source>
        <dbReference type="EMBL" id="KAL5105400.1"/>
    </source>
</evidence>
<dbReference type="InterPro" id="IPR035899">
    <property type="entry name" value="DBL_dom_sf"/>
</dbReference>
<feature type="region of interest" description="Disordered" evidence="2">
    <location>
        <begin position="943"/>
        <end position="980"/>
    </location>
</feature>
<feature type="region of interest" description="Disordered" evidence="2">
    <location>
        <begin position="515"/>
        <end position="550"/>
    </location>
</feature>
<protein>
    <submittedName>
        <fullName evidence="4">Rho guanine nucleotide exchange factor 16</fullName>
    </submittedName>
</protein>
<dbReference type="InterPro" id="IPR047271">
    <property type="entry name" value="Ephexin-like"/>
</dbReference>
<feature type="region of interest" description="Disordered" evidence="2">
    <location>
        <begin position="220"/>
        <end position="242"/>
    </location>
</feature>
<keyword evidence="5" id="KW-1185">Reference proteome</keyword>
<feature type="region of interest" description="Disordered" evidence="2">
    <location>
        <begin position="390"/>
        <end position="426"/>
    </location>
</feature>
<feature type="coiled-coil region" evidence="1">
    <location>
        <begin position="727"/>
        <end position="761"/>
    </location>
</feature>
<feature type="domain" description="DH" evidence="3">
    <location>
        <begin position="478"/>
        <end position="754"/>
    </location>
</feature>
<feature type="compositionally biased region" description="Low complexity" evidence="2">
    <location>
        <begin position="959"/>
        <end position="980"/>
    </location>
</feature>
<comment type="caution">
    <text evidence="4">The sequence shown here is derived from an EMBL/GenBank/DDBJ whole genome shotgun (WGS) entry which is preliminary data.</text>
</comment>
<dbReference type="InterPro" id="IPR011993">
    <property type="entry name" value="PH-like_dom_sf"/>
</dbReference>
<organism evidence="4 5">
    <name type="scientific">Taenia crassiceps</name>
    <dbReference type="NCBI Taxonomy" id="6207"/>
    <lineage>
        <taxon>Eukaryota</taxon>
        <taxon>Metazoa</taxon>
        <taxon>Spiralia</taxon>
        <taxon>Lophotrochozoa</taxon>
        <taxon>Platyhelminthes</taxon>
        <taxon>Cestoda</taxon>
        <taxon>Eucestoda</taxon>
        <taxon>Cyclophyllidea</taxon>
        <taxon>Taeniidae</taxon>
        <taxon>Taenia</taxon>
    </lineage>
</organism>
<dbReference type="Pfam" id="PF00621">
    <property type="entry name" value="RhoGEF"/>
    <property type="match status" value="1"/>
</dbReference>
<dbReference type="Gene3D" id="1.20.900.10">
    <property type="entry name" value="Dbl homology (DH) domain"/>
    <property type="match status" value="1"/>
</dbReference>
<evidence type="ECO:0000256" key="2">
    <source>
        <dbReference type="SAM" id="MobiDB-lite"/>
    </source>
</evidence>
<dbReference type="PANTHER" id="PTHR12845">
    <property type="entry name" value="GUANINE NUCLEOTIDE EXCHANGE FACTOR"/>
    <property type="match status" value="1"/>
</dbReference>
<evidence type="ECO:0000313" key="5">
    <source>
        <dbReference type="Proteomes" id="UP001651158"/>
    </source>
</evidence>
<name>A0ABR4Q7K7_9CEST</name>
<feature type="compositionally biased region" description="Low complexity" evidence="2">
    <location>
        <begin position="943"/>
        <end position="952"/>
    </location>
</feature>